<feature type="region of interest" description="Disordered" evidence="1">
    <location>
        <begin position="166"/>
        <end position="186"/>
    </location>
</feature>
<evidence type="ECO:0000313" key="3">
    <source>
        <dbReference type="EMBL" id="MFD2583825.1"/>
    </source>
</evidence>
<dbReference type="Proteomes" id="UP001597461">
    <property type="component" value="Unassembled WGS sequence"/>
</dbReference>
<feature type="compositionally biased region" description="Polar residues" evidence="1">
    <location>
        <begin position="176"/>
        <end position="186"/>
    </location>
</feature>
<keyword evidence="2" id="KW-0472">Membrane</keyword>
<dbReference type="RefSeq" id="WP_379080275.1">
    <property type="nucleotide sequence ID" value="NZ_JBHULL010000011.1"/>
</dbReference>
<keyword evidence="4" id="KW-1185">Reference proteome</keyword>
<sequence length="500" mass="55402">MRNSAWYHKLWRNKFDSFPVKDTSDAAWAGMHKLLNEQMPVSTAGGHGPHVSTGAKLFKIIGYTLSVAVTASTVGYFAVLKPKNKQKELHKKIRPILVDSTPVDSNKVLNYNEIADTATIKDSISEAKDSINVALEQDKAVDRAATELLKQTKHMESITSSADRANAVSPFKNGHGVTQRQGQFKSPENLRTATLKATSKVDASRNIVQKADGSFTKGANLLLVPRGFQQSYTFSHLPSSSSIFNQNIALQVYRTSDLQNASSINSNNMKGRNRDKADRHTLDKNQKVKNARSGKNKTTKTKQEDKTEPVYNYGISTGMNVQKDNSSFYAGIFGTYALNKKWKLAVGLNLNSNQKIEGQFTHPSYYRPDSLPPFTIAATRKVITIDIPLTAAYKLSKHIDLKAGPIVSFTGKPSKIITRLNPIADPRDTLYHSKQIDSTLVNTNANKVNIGITGGISIHIKQFDINGSYQWLTPYKVSNSLGSFKQINQVFRIGVGYRFK</sequence>
<feature type="compositionally biased region" description="Polar residues" evidence="1">
    <location>
        <begin position="261"/>
        <end position="270"/>
    </location>
</feature>
<feature type="compositionally biased region" description="Basic residues" evidence="1">
    <location>
        <begin position="287"/>
        <end position="300"/>
    </location>
</feature>
<evidence type="ECO:0000256" key="1">
    <source>
        <dbReference type="SAM" id="MobiDB-lite"/>
    </source>
</evidence>
<evidence type="ECO:0008006" key="5">
    <source>
        <dbReference type="Google" id="ProtNLM"/>
    </source>
</evidence>
<evidence type="ECO:0000313" key="4">
    <source>
        <dbReference type="Proteomes" id="UP001597461"/>
    </source>
</evidence>
<organism evidence="3 4">
    <name type="scientific">Pedobacter vanadiisoli</name>
    <dbReference type="NCBI Taxonomy" id="1761975"/>
    <lineage>
        <taxon>Bacteria</taxon>
        <taxon>Pseudomonadati</taxon>
        <taxon>Bacteroidota</taxon>
        <taxon>Sphingobacteriia</taxon>
        <taxon>Sphingobacteriales</taxon>
        <taxon>Sphingobacteriaceae</taxon>
        <taxon>Pedobacter</taxon>
    </lineage>
</organism>
<accession>A0ABW5MKV4</accession>
<keyword evidence="2" id="KW-1133">Transmembrane helix</keyword>
<feature type="compositionally biased region" description="Basic and acidic residues" evidence="1">
    <location>
        <begin position="272"/>
        <end position="286"/>
    </location>
</feature>
<gene>
    <name evidence="3" type="ORF">ACFSR6_15095</name>
</gene>
<reference evidence="4" key="1">
    <citation type="journal article" date="2019" name="Int. J. Syst. Evol. Microbiol.">
        <title>The Global Catalogue of Microorganisms (GCM) 10K type strain sequencing project: providing services to taxonomists for standard genome sequencing and annotation.</title>
        <authorList>
            <consortium name="The Broad Institute Genomics Platform"/>
            <consortium name="The Broad Institute Genome Sequencing Center for Infectious Disease"/>
            <person name="Wu L."/>
            <person name="Ma J."/>
        </authorList>
    </citation>
    <scope>NUCLEOTIDE SEQUENCE [LARGE SCALE GENOMIC DNA]</scope>
    <source>
        <strain evidence="4">KCTC 42866</strain>
    </source>
</reference>
<feature type="transmembrane region" description="Helical" evidence="2">
    <location>
        <begin position="60"/>
        <end position="80"/>
    </location>
</feature>
<keyword evidence="2" id="KW-0812">Transmembrane</keyword>
<name>A0ABW5MKV4_9SPHI</name>
<dbReference type="EMBL" id="JBHULL010000011">
    <property type="protein sequence ID" value="MFD2583825.1"/>
    <property type="molecule type" value="Genomic_DNA"/>
</dbReference>
<feature type="region of interest" description="Disordered" evidence="1">
    <location>
        <begin position="261"/>
        <end position="305"/>
    </location>
</feature>
<evidence type="ECO:0000256" key="2">
    <source>
        <dbReference type="SAM" id="Phobius"/>
    </source>
</evidence>
<proteinExistence type="predicted"/>
<comment type="caution">
    <text evidence="3">The sequence shown here is derived from an EMBL/GenBank/DDBJ whole genome shotgun (WGS) entry which is preliminary data.</text>
</comment>
<protein>
    <recommendedName>
        <fullName evidence="5">Outer membrane protein with beta-barrel domain</fullName>
    </recommendedName>
</protein>